<accession>E6SGS5</accession>
<dbReference type="EMBL" id="CP002344">
    <property type="protein sequence ID" value="ADU51659.1"/>
    <property type="molecule type" value="Genomic_DNA"/>
</dbReference>
<evidence type="ECO:0008006" key="3">
    <source>
        <dbReference type="Google" id="ProtNLM"/>
    </source>
</evidence>
<dbReference type="RefSeq" id="WP_013495962.1">
    <property type="nucleotide sequence ID" value="NC_014831.1"/>
</dbReference>
<evidence type="ECO:0000313" key="1">
    <source>
        <dbReference type="EMBL" id="ADU51659.1"/>
    </source>
</evidence>
<dbReference type="SUPFAM" id="SSF51569">
    <property type="entry name" value="Aldolase"/>
    <property type="match status" value="1"/>
</dbReference>
<reference evidence="1 2" key="1">
    <citation type="journal article" date="2010" name="Stand. Genomic Sci.">
        <title>Complete genome sequence of Thermaerobacter marianensis type strain (7p75a).</title>
        <authorList>
            <person name="Han C."/>
            <person name="Gu W."/>
            <person name="Zhang X."/>
            <person name="Lapidus A."/>
            <person name="Nolan M."/>
            <person name="Copeland A."/>
            <person name="Lucas S."/>
            <person name="Del Rio T.G."/>
            <person name="Tice H."/>
            <person name="Cheng J.F."/>
            <person name="Tapia R."/>
            <person name="Goodwin L."/>
            <person name="Pitluck S."/>
            <person name="Pagani I."/>
            <person name="Ivanova N."/>
            <person name="Mavromatis K."/>
            <person name="Mikhailova N."/>
            <person name="Pati A."/>
            <person name="Chen A."/>
            <person name="Palaniappan K."/>
            <person name="Land M."/>
            <person name="Hauser L."/>
            <person name="Chang Y.J."/>
            <person name="Jeffries C.D."/>
            <person name="Schneider S."/>
            <person name="Rohde M."/>
            <person name="Goker M."/>
            <person name="Pukall R."/>
            <person name="Woyke T."/>
            <person name="Bristow J."/>
            <person name="Eisen J.A."/>
            <person name="Markowitz V."/>
            <person name="Hugenholtz P."/>
            <person name="Kyrpides N.C."/>
            <person name="Klenk H.P."/>
            <person name="Detter J.C."/>
        </authorList>
    </citation>
    <scope>NUCLEOTIDE SEQUENCE [LARGE SCALE GENOMIC DNA]</scope>
    <source>
        <strain evidence="2">ATCC 700841 / DSM 12885 / JCM 10246 / 7p75a</strain>
    </source>
</reference>
<dbReference type="STRING" id="644966.Tmar_1550"/>
<sequence length="249" mass="25631">MKRLPLLNGRVAVNLLARDAANAREVWEATEGHAVIGVLLADHPSVEAAVRQVRSFQEVIPVVSVGLGAGDPNQWQRVADTALQTDPGHVNQVFPAAGYTVGALRAKGMAGGNVVNALVSPTGIPGRVIISTGPRSSQTPAAQVDCATAAAMLAEVGVDSVKFFPIEGDARLHEVAAMAKAAAEAGIPVFEPTGGITVANVARVVETCLNAGSPVVVPHIYSAIIDKETGRTRPADAAALLAEICRVFG</sequence>
<keyword evidence="2" id="KW-1185">Reference proteome</keyword>
<dbReference type="Pfam" id="PF07071">
    <property type="entry name" value="KDGP_aldolase"/>
    <property type="match status" value="1"/>
</dbReference>
<reference evidence="2" key="2">
    <citation type="journal article" date="2010" name="Stand. Genomic Sci.">
        <title>Complete genome sequence of Thermaerobacter marianensis type strain (7p75aT).</title>
        <authorList>
            <person name="Han C."/>
            <person name="Gu W."/>
            <person name="Zhang X."/>
            <person name="Lapidus A."/>
            <person name="Nolan M."/>
            <person name="Copeland A."/>
            <person name="Lucas S."/>
            <person name="Glavina Del Rio T."/>
            <person name="Tice H."/>
            <person name="Cheng J."/>
            <person name="Tapia R."/>
            <person name="Goodwin L."/>
            <person name="Pitluck S."/>
            <person name="Pagani I."/>
            <person name="Ivanova N."/>
            <person name="Mavromatis K."/>
            <person name="Mikhailova N."/>
            <person name="Pati A."/>
            <person name="Chen A."/>
            <person name="Palaniappan K."/>
            <person name="Land M."/>
            <person name="Hauser L."/>
            <person name="Chang Y."/>
            <person name="Jeffries C."/>
            <person name="Schneider S."/>
            <person name="Rohde M."/>
            <person name="Goker M."/>
            <person name="Pukall R."/>
            <person name="Woyke T."/>
            <person name="Bristow J."/>
            <person name="Eisen J."/>
            <person name="Markowitz V."/>
            <person name="Hugenholtz P."/>
            <person name="Kyrpides N."/>
            <person name="Klenk H."/>
            <person name="Detter J."/>
        </authorList>
    </citation>
    <scope>NUCLEOTIDE SEQUENCE [LARGE SCALE GENOMIC DNA]</scope>
    <source>
        <strain evidence="2">ATCC 700841 / DSM 12885 / JCM 10246 / 7p75a</strain>
    </source>
</reference>
<dbReference type="Gene3D" id="3.20.20.70">
    <property type="entry name" value="Aldolase class I"/>
    <property type="match status" value="1"/>
</dbReference>
<dbReference type="HOGENOM" id="CLU_098610_0_0_9"/>
<evidence type="ECO:0000313" key="2">
    <source>
        <dbReference type="Proteomes" id="UP000008915"/>
    </source>
</evidence>
<proteinExistence type="predicted"/>
<dbReference type="NCBIfam" id="NF047796">
    <property type="entry name" value="DhDoxPGlucAldDagF"/>
    <property type="match status" value="1"/>
</dbReference>
<dbReference type="eggNOG" id="ENOG502Z844">
    <property type="taxonomic scope" value="Bacteria"/>
</dbReference>
<dbReference type="OrthoDB" id="6580179at2"/>
<protein>
    <recommendedName>
        <fullName evidence="3">2-dehydro-3-deoxy-phosphogluconate aldolase</fullName>
    </recommendedName>
</protein>
<dbReference type="Proteomes" id="UP000008915">
    <property type="component" value="Chromosome"/>
</dbReference>
<dbReference type="KEGG" id="tmr:Tmar_1550"/>
<dbReference type="NCBIfam" id="TIGR03581">
    <property type="entry name" value="EF_0839"/>
    <property type="match status" value="1"/>
</dbReference>
<gene>
    <name evidence="1" type="ordered locus">Tmar_1550</name>
</gene>
<organism evidence="1 2">
    <name type="scientific">Thermaerobacter marianensis (strain ATCC 700841 / DSM 12885 / JCM 10246 / 7p75a)</name>
    <dbReference type="NCBI Taxonomy" id="644966"/>
    <lineage>
        <taxon>Bacteria</taxon>
        <taxon>Bacillati</taxon>
        <taxon>Bacillota</taxon>
        <taxon>Clostridia</taxon>
        <taxon>Eubacteriales</taxon>
        <taxon>Clostridiales Family XVII. Incertae Sedis</taxon>
        <taxon>Thermaerobacter</taxon>
    </lineage>
</organism>
<name>E6SGS5_THEM7</name>
<dbReference type="AlphaFoldDB" id="E6SGS5"/>
<dbReference type="InterPro" id="IPR013785">
    <property type="entry name" value="Aldolase_TIM"/>
</dbReference>
<dbReference type="InterPro" id="IPR010763">
    <property type="entry name" value="DgaF"/>
</dbReference>